<dbReference type="InterPro" id="IPR001279">
    <property type="entry name" value="Metallo-B-lactamas"/>
</dbReference>
<keyword evidence="3 6" id="KW-0378">Hydrolase</keyword>
<dbReference type="CDD" id="cd16277">
    <property type="entry name" value="metallo-hydrolase-like_MBL-fold"/>
    <property type="match status" value="1"/>
</dbReference>
<dbReference type="InterPro" id="IPR051013">
    <property type="entry name" value="MBL_superfamily_lactonases"/>
</dbReference>
<dbReference type="GO" id="GO:0046872">
    <property type="term" value="F:metal ion binding"/>
    <property type="evidence" value="ECO:0007669"/>
    <property type="project" value="UniProtKB-KW"/>
</dbReference>
<dbReference type="Gene3D" id="3.60.15.10">
    <property type="entry name" value="Ribonuclease Z/Hydroxyacylglutathione hydrolase-like"/>
    <property type="match status" value="1"/>
</dbReference>
<dbReference type="EMBL" id="CP046172">
    <property type="protein sequence ID" value="QIS09775.1"/>
    <property type="molecule type" value="Genomic_DNA"/>
</dbReference>
<evidence type="ECO:0000256" key="2">
    <source>
        <dbReference type="ARBA" id="ARBA00022723"/>
    </source>
</evidence>
<proteinExistence type="inferred from homology"/>
<evidence type="ECO:0000313" key="7">
    <source>
        <dbReference type="Proteomes" id="UP000503540"/>
    </source>
</evidence>
<dbReference type="AlphaFoldDB" id="A0A6G9Y931"/>
<evidence type="ECO:0000256" key="3">
    <source>
        <dbReference type="ARBA" id="ARBA00022801"/>
    </source>
</evidence>
<reference evidence="6 7" key="1">
    <citation type="journal article" date="2019" name="ACS Chem. Biol.">
        <title>Identification and Mobilization of a Cryptic Antibiotic Biosynthesis Gene Locus from a Human-Pathogenic Nocardia Isolate.</title>
        <authorList>
            <person name="Herisse M."/>
            <person name="Ishida K."/>
            <person name="Porter J.L."/>
            <person name="Howden B."/>
            <person name="Hertweck C."/>
            <person name="Stinear T.P."/>
            <person name="Pidot S.J."/>
        </authorList>
    </citation>
    <scope>NUCLEOTIDE SEQUENCE [LARGE SCALE GENOMIC DNA]</scope>
    <source>
        <strain evidence="6 7">AUSMDU00012717</strain>
    </source>
</reference>
<protein>
    <submittedName>
        <fullName evidence="6">MBL fold metallo-hydrolase</fullName>
    </submittedName>
</protein>
<evidence type="ECO:0000256" key="4">
    <source>
        <dbReference type="ARBA" id="ARBA00022833"/>
    </source>
</evidence>
<gene>
    <name evidence="6" type="ORF">F5544_09375</name>
</gene>
<dbReference type="GO" id="GO:0016787">
    <property type="term" value="F:hydrolase activity"/>
    <property type="evidence" value="ECO:0007669"/>
    <property type="project" value="UniProtKB-KW"/>
</dbReference>
<sequence length="355" mass="38995">MVLRTLNGEPITYQGELNKHCSARIRVRRLTGMESSQSIALGDVEIFRVIEWQDTLMPGPDLLPGTTEQTWRDNADWLAPDHWDLDTGLVVAAIQTWVLRSGGRTILIDTGVGNGRERPSRAIFHHRQGDFIERLSRAGVRPNDVDLVINTHLHGDHVGWNTHDVDGRWTPTFPNAQYLIPAADDAYFGPAGGYAGGTRLDDRLLYEDSIAPIHRAGQAVLWEDSYRIDDSLTLESAPGHTPGSSVLHLRSGADRAVFVGDLVHSPIQLLDPSCDSCLCLDPRQAATTRRRILEQAADQRELVIPAHLGGSAAVEIRRAGTNFAFGAWAAAAAEPRLLTSAARPGVDADTRYENR</sequence>
<evidence type="ECO:0000313" key="6">
    <source>
        <dbReference type="EMBL" id="QIS09775.1"/>
    </source>
</evidence>
<feature type="domain" description="Metallo-beta-lactamase" evidence="5">
    <location>
        <begin position="93"/>
        <end position="307"/>
    </location>
</feature>
<keyword evidence="4" id="KW-0862">Zinc</keyword>
<keyword evidence="7" id="KW-1185">Reference proteome</keyword>
<dbReference type="PANTHER" id="PTHR42978">
    <property type="entry name" value="QUORUM-QUENCHING LACTONASE YTNP-RELATED-RELATED"/>
    <property type="match status" value="1"/>
</dbReference>
<dbReference type="Proteomes" id="UP000503540">
    <property type="component" value="Chromosome"/>
</dbReference>
<accession>A0A6G9Y931</accession>
<organism evidence="6 7">
    <name type="scientific">Nocardia arthritidis</name>
    <dbReference type="NCBI Taxonomy" id="228602"/>
    <lineage>
        <taxon>Bacteria</taxon>
        <taxon>Bacillati</taxon>
        <taxon>Actinomycetota</taxon>
        <taxon>Actinomycetes</taxon>
        <taxon>Mycobacteriales</taxon>
        <taxon>Nocardiaceae</taxon>
        <taxon>Nocardia</taxon>
    </lineage>
</organism>
<dbReference type="PANTHER" id="PTHR42978:SF6">
    <property type="entry name" value="QUORUM-QUENCHING LACTONASE YTNP-RELATED"/>
    <property type="match status" value="1"/>
</dbReference>
<evidence type="ECO:0000256" key="1">
    <source>
        <dbReference type="ARBA" id="ARBA00007749"/>
    </source>
</evidence>
<keyword evidence="2" id="KW-0479">Metal-binding</keyword>
<dbReference type="KEGG" id="nah:F5544_09375"/>
<name>A0A6G9Y931_9NOCA</name>
<dbReference type="SUPFAM" id="SSF56281">
    <property type="entry name" value="Metallo-hydrolase/oxidoreductase"/>
    <property type="match status" value="1"/>
</dbReference>
<dbReference type="InterPro" id="IPR036866">
    <property type="entry name" value="RibonucZ/Hydroxyglut_hydro"/>
</dbReference>
<dbReference type="SMART" id="SM00849">
    <property type="entry name" value="Lactamase_B"/>
    <property type="match status" value="1"/>
</dbReference>
<dbReference type="Pfam" id="PF00753">
    <property type="entry name" value="Lactamase_B"/>
    <property type="match status" value="1"/>
</dbReference>
<comment type="similarity">
    <text evidence="1">Belongs to the metallo-beta-lactamase superfamily.</text>
</comment>
<evidence type="ECO:0000259" key="5">
    <source>
        <dbReference type="SMART" id="SM00849"/>
    </source>
</evidence>